<name>A0A6G1HHP2_9PEZI</name>
<keyword evidence="2" id="KW-1185">Reference proteome</keyword>
<accession>A0A6G1HHP2</accession>
<reference evidence="1" key="1">
    <citation type="journal article" date="2020" name="Stud. Mycol.">
        <title>101 Dothideomycetes genomes: a test case for predicting lifestyles and emergence of pathogens.</title>
        <authorList>
            <person name="Haridas S."/>
            <person name="Albert R."/>
            <person name="Binder M."/>
            <person name="Bloem J."/>
            <person name="Labutti K."/>
            <person name="Salamov A."/>
            <person name="Andreopoulos B."/>
            <person name="Baker S."/>
            <person name="Barry K."/>
            <person name="Bills G."/>
            <person name="Bluhm B."/>
            <person name="Cannon C."/>
            <person name="Castanera R."/>
            <person name="Culley D."/>
            <person name="Daum C."/>
            <person name="Ezra D."/>
            <person name="Gonzalez J."/>
            <person name="Henrissat B."/>
            <person name="Kuo A."/>
            <person name="Liang C."/>
            <person name="Lipzen A."/>
            <person name="Lutzoni F."/>
            <person name="Magnuson J."/>
            <person name="Mondo S."/>
            <person name="Nolan M."/>
            <person name="Ohm R."/>
            <person name="Pangilinan J."/>
            <person name="Park H.-J."/>
            <person name="Ramirez L."/>
            <person name="Alfaro M."/>
            <person name="Sun H."/>
            <person name="Tritt A."/>
            <person name="Yoshinaga Y."/>
            <person name="Zwiers L.-H."/>
            <person name="Turgeon B."/>
            <person name="Goodwin S."/>
            <person name="Spatafora J."/>
            <person name="Crous P."/>
            <person name="Grigoriev I."/>
        </authorList>
    </citation>
    <scope>NUCLEOTIDE SEQUENCE</scope>
    <source>
        <strain evidence="1">CBS 113979</strain>
    </source>
</reference>
<organism evidence="1 2">
    <name type="scientific">Aulographum hederae CBS 113979</name>
    <dbReference type="NCBI Taxonomy" id="1176131"/>
    <lineage>
        <taxon>Eukaryota</taxon>
        <taxon>Fungi</taxon>
        <taxon>Dikarya</taxon>
        <taxon>Ascomycota</taxon>
        <taxon>Pezizomycotina</taxon>
        <taxon>Dothideomycetes</taxon>
        <taxon>Pleosporomycetidae</taxon>
        <taxon>Aulographales</taxon>
        <taxon>Aulographaceae</taxon>
    </lineage>
</organism>
<sequence length="157" mass="18185">MVLNVPLRFPKLTTSSQDFMGYLPSLEVLHLHDDQRLSGDYRFLGDLSDDETAEIEKSTEAQASKTIQYLWVWDRCPNLKLVIMDIVGKVGRINHTRFDFRMFFARYESVDPIGRKIIRAYPLKKSDVKLLVPECTIVDFDPWDACDVLRGRPAFSL</sequence>
<evidence type="ECO:0000313" key="1">
    <source>
        <dbReference type="EMBL" id="KAF1992458.1"/>
    </source>
</evidence>
<evidence type="ECO:0000313" key="2">
    <source>
        <dbReference type="Proteomes" id="UP000800041"/>
    </source>
</evidence>
<dbReference type="AlphaFoldDB" id="A0A6G1HHP2"/>
<gene>
    <name evidence="1" type="ORF">K402DRAFT_458854</name>
</gene>
<proteinExistence type="predicted"/>
<dbReference type="EMBL" id="ML977137">
    <property type="protein sequence ID" value="KAF1992458.1"/>
    <property type="molecule type" value="Genomic_DNA"/>
</dbReference>
<dbReference type="Proteomes" id="UP000800041">
    <property type="component" value="Unassembled WGS sequence"/>
</dbReference>
<protein>
    <submittedName>
        <fullName evidence="1">Uncharacterized protein</fullName>
    </submittedName>
</protein>